<accession>A0A250VVZ0</accession>
<evidence type="ECO:0000313" key="2">
    <source>
        <dbReference type="EMBL" id="GAX58301.1"/>
    </source>
</evidence>
<evidence type="ECO:0000256" key="1">
    <source>
        <dbReference type="SAM" id="MobiDB-lite"/>
    </source>
</evidence>
<dbReference type="Proteomes" id="UP000217446">
    <property type="component" value="Unassembled WGS sequence"/>
</dbReference>
<feature type="region of interest" description="Disordered" evidence="1">
    <location>
        <begin position="170"/>
        <end position="256"/>
    </location>
</feature>
<organism evidence="2 3">
    <name type="scientific">Streptomyces olivochromogenes</name>
    <dbReference type="NCBI Taxonomy" id="1963"/>
    <lineage>
        <taxon>Bacteria</taxon>
        <taxon>Bacillati</taxon>
        <taxon>Actinomycetota</taxon>
        <taxon>Actinomycetes</taxon>
        <taxon>Kitasatosporales</taxon>
        <taxon>Streptomycetaceae</taxon>
        <taxon>Streptomyces</taxon>
    </lineage>
</organism>
<name>A0A250VVZ0_STROL</name>
<dbReference type="AlphaFoldDB" id="A0A250VVZ0"/>
<proteinExistence type="predicted"/>
<feature type="compositionally biased region" description="Polar residues" evidence="1">
    <location>
        <begin position="178"/>
        <end position="196"/>
    </location>
</feature>
<protein>
    <recommendedName>
        <fullName evidence="4">Nucleotidyl transferase AbiEii/AbiGii toxin family protein</fullName>
    </recommendedName>
</protein>
<comment type="caution">
    <text evidence="2">The sequence shown here is derived from an EMBL/GenBank/DDBJ whole genome shotgun (WGS) entry which is preliminary data.</text>
</comment>
<keyword evidence="3" id="KW-1185">Reference proteome</keyword>
<dbReference type="InterPro" id="IPR014942">
    <property type="entry name" value="AbiEii"/>
</dbReference>
<dbReference type="EMBL" id="BDQI01000049">
    <property type="protein sequence ID" value="GAX58301.1"/>
    <property type="molecule type" value="Genomic_DNA"/>
</dbReference>
<sequence>MNLTDLHRRLLADVLDVGGVYPLVLTGGYAVQAHGLVNRLSQDLDVATESPERMEDIAAAVRTGLEERGWRVRALETDPLSARLIVTDPASREECEVDVLKETLWRPPVHTEHGLVLSLEDVVGTKVRALADRGLARDLVDVQAAADRAALSWKSSDVATPVTPSTCASFKHDWAGPTGSTTRSLPPTGSTSQRSLSCVGGHNRGPTTSVNDSRSWRLRPKTEGLKGAAGDEDALNSRLLTARSRPSHAGDRLRGG</sequence>
<reference evidence="3" key="1">
    <citation type="submission" date="2017-05" db="EMBL/GenBank/DDBJ databases">
        <title>Streptomyces olivochromogenes NBRC 3561 whole genome shotgun sequence.</title>
        <authorList>
            <person name="Dohra H."/>
            <person name="Kodani S."/>
        </authorList>
    </citation>
    <scope>NUCLEOTIDE SEQUENCE [LARGE SCALE GENOMIC DNA]</scope>
    <source>
        <strain evidence="3">NBRC 3561</strain>
    </source>
</reference>
<evidence type="ECO:0000313" key="3">
    <source>
        <dbReference type="Proteomes" id="UP000217446"/>
    </source>
</evidence>
<gene>
    <name evidence="2" type="ORF">SO3561_09873</name>
</gene>
<evidence type="ECO:0008006" key="4">
    <source>
        <dbReference type="Google" id="ProtNLM"/>
    </source>
</evidence>
<dbReference type="Pfam" id="PF08843">
    <property type="entry name" value="AbiEii"/>
    <property type="match status" value="1"/>
</dbReference>